<evidence type="ECO:0000313" key="4">
    <source>
        <dbReference type="EMBL" id="AEM39615.1"/>
    </source>
</evidence>
<dbReference type="OrthoDB" id="4952at2157"/>
<dbReference type="InParanoid" id="G0ECP5"/>
<accession>G0ECP5</accession>
<proteinExistence type="predicted"/>
<gene>
    <name evidence="4" type="ordered locus">Pyrfu_1761</name>
</gene>
<evidence type="ECO:0000256" key="2">
    <source>
        <dbReference type="ARBA" id="ARBA00022679"/>
    </source>
</evidence>
<dbReference type="InterPro" id="IPR029057">
    <property type="entry name" value="PRTase-like"/>
</dbReference>
<protein>
    <submittedName>
        <fullName evidence="4">Phosphoribosyltransferase</fullName>
    </submittedName>
</protein>
<dbReference type="PANTHER" id="PTHR43363">
    <property type="entry name" value="HYPOXANTHINE PHOSPHORIBOSYLTRANSFERASE"/>
    <property type="match status" value="1"/>
</dbReference>
<dbReference type="HOGENOM" id="CLU_080904_1_2_2"/>
<dbReference type="Gene3D" id="3.40.50.2020">
    <property type="match status" value="1"/>
</dbReference>
<name>G0ECP5_PYRF1</name>
<sequence length="192" mass="21723">MSEKQLRFITPSWSEIEELCMEIAEDVLRDGYKPDIVVGVLRGGIIPAKIVADYIGVKRIATVEVKFYAGIGATREEPVITQPLIENVRGQRILLVDDVADTGKTLAHVASFLNYYGPSEVRTATVYVKPWSMVKPDYYGEETDAWIIFPWERLEMLTELVEHHGFSLEDASEVTGIDPERAEQLLRLHRSS</sequence>
<feature type="domain" description="Phosphoribosyltransferase" evidence="3">
    <location>
        <begin position="12"/>
        <end position="151"/>
    </location>
</feature>
<dbReference type="Proteomes" id="UP000001037">
    <property type="component" value="Chromosome"/>
</dbReference>
<keyword evidence="2 4" id="KW-0808">Transferase</keyword>
<dbReference type="InterPro" id="IPR000836">
    <property type="entry name" value="PRTase_dom"/>
</dbReference>
<dbReference type="SUPFAM" id="SSF53271">
    <property type="entry name" value="PRTase-like"/>
    <property type="match status" value="1"/>
</dbReference>
<dbReference type="AlphaFoldDB" id="G0ECP5"/>
<dbReference type="GeneID" id="11138950"/>
<evidence type="ECO:0000259" key="3">
    <source>
        <dbReference type="Pfam" id="PF00156"/>
    </source>
</evidence>
<dbReference type="eggNOG" id="arCOG00040">
    <property type="taxonomic scope" value="Archaea"/>
</dbReference>
<dbReference type="CDD" id="cd06223">
    <property type="entry name" value="PRTases_typeI"/>
    <property type="match status" value="1"/>
</dbReference>
<dbReference type="FunCoup" id="G0ECP5">
    <property type="interactions" value="85"/>
</dbReference>
<organism evidence="4 5">
    <name type="scientific">Pyrolobus fumarii (strain DSM 11204 / 1A)</name>
    <dbReference type="NCBI Taxonomy" id="694429"/>
    <lineage>
        <taxon>Archaea</taxon>
        <taxon>Thermoproteota</taxon>
        <taxon>Thermoprotei</taxon>
        <taxon>Desulfurococcales</taxon>
        <taxon>Pyrodictiaceae</taxon>
        <taxon>Pyrolobus</taxon>
    </lineage>
</organism>
<dbReference type="Pfam" id="PF00156">
    <property type="entry name" value="Pribosyltran"/>
    <property type="match status" value="1"/>
</dbReference>
<reference evidence="4 5" key="1">
    <citation type="journal article" date="2011" name="Stand. Genomic Sci.">
        <title>Complete genome sequence of the hyperthermophilic chemolithoautotroph Pyrolobus fumarii type strain (1A).</title>
        <authorList>
            <person name="Anderson I."/>
            <person name="Goker M."/>
            <person name="Nolan M."/>
            <person name="Lucas S."/>
            <person name="Hammon N."/>
            <person name="Deshpande S."/>
            <person name="Cheng J.F."/>
            <person name="Tapia R."/>
            <person name="Han C."/>
            <person name="Goodwin L."/>
            <person name="Pitluck S."/>
            <person name="Huntemann M."/>
            <person name="Liolios K."/>
            <person name="Ivanova N."/>
            <person name="Pagani I."/>
            <person name="Mavromatis K."/>
            <person name="Ovchinikova G."/>
            <person name="Pati A."/>
            <person name="Chen A."/>
            <person name="Palaniappan K."/>
            <person name="Land M."/>
            <person name="Hauser L."/>
            <person name="Brambilla E.M."/>
            <person name="Huber H."/>
            <person name="Yasawong M."/>
            <person name="Rohde M."/>
            <person name="Spring S."/>
            <person name="Abt B."/>
            <person name="Sikorski J."/>
            <person name="Wirth R."/>
            <person name="Detter J.C."/>
            <person name="Woyke T."/>
            <person name="Bristow J."/>
            <person name="Eisen J.A."/>
            <person name="Markowitz V."/>
            <person name="Hugenholtz P."/>
            <person name="Kyrpides N.C."/>
            <person name="Klenk H.P."/>
            <person name="Lapidus A."/>
        </authorList>
    </citation>
    <scope>NUCLEOTIDE SEQUENCE [LARGE SCALE GENOMIC DNA]</scope>
    <source>
        <strain evidence="5">DSM 11204 / 1A</strain>
    </source>
</reference>
<dbReference type="GO" id="GO:0016757">
    <property type="term" value="F:glycosyltransferase activity"/>
    <property type="evidence" value="ECO:0007669"/>
    <property type="project" value="UniProtKB-KW"/>
</dbReference>
<keyword evidence="5" id="KW-1185">Reference proteome</keyword>
<evidence type="ECO:0000256" key="1">
    <source>
        <dbReference type="ARBA" id="ARBA00022676"/>
    </source>
</evidence>
<dbReference type="PANTHER" id="PTHR43363:SF2">
    <property type="entry name" value="PHOSPHORIBOSYLTRANSFERASE"/>
    <property type="match status" value="1"/>
</dbReference>
<evidence type="ECO:0000313" key="5">
    <source>
        <dbReference type="Proteomes" id="UP000001037"/>
    </source>
</evidence>
<dbReference type="RefSeq" id="WP_014027292.1">
    <property type="nucleotide sequence ID" value="NC_015931.1"/>
</dbReference>
<dbReference type="KEGG" id="pfm:Pyrfu_1761"/>
<keyword evidence="1 4" id="KW-0328">Glycosyltransferase</keyword>
<dbReference type="STRING" id="694429.Pyrfu_1761"/>
<dbReference type="EMBL" id="CP002838">
    <property type="protein sequence ID" value="AEM39615.1"/>
    <property type="molecule type" value="Genomic_DNA"/>
</dbReference>